<evidence type="ECO:0000256" key="11">
    <source>
        <dbReference type="ARBA" id="ARBA00023315"/>
    </source>
</evidence>
<dbReference type="GO" id="GO:0005886">
    <property type="term" value="C:plasma membrane"/>
    <property type="evidence" value="ECO:0007669"/>
    <property type="project" value="UniProtKB-SubCell"/>
</dbReference>
<evidence type="ECO:0000256" key="8">
    <source>
        <dbReference type="ARBA" id="ARBA00022841"/>
    </source>
</evidence>
<feature type="transmembrane region" description="Helical" evidence="14">
    <location>
        <begin position="299"/>
        <end position="325"/>
    </location>
</feature>
<reference evidence="15 16" key="1">
    <citation type="submission" date="2017-07" db="EMBL/GenBank/DDBJ databases">
        <title>Elstera cyanobacteriorum sp. nov., a novel bacterium isolated from cyanobacterial aggregates in a eutrophic lake.</title>
        <authorList>
            <person name="Cai H."/>
        </authorList>
    </citation>
    <scope>NUCLEOTIDE SEQUENCE [LARGE SCALE GENOMIC DNA]</scope>
    <source>
        <strain evidence="15 16">TH019</strain>
    </source>
</reference>
<dbReference type="PIRSF" id="PIRSF500217">
    <property type="entry name" value="AlgI"/>
    <property type="match status" value="1"/>
</dbReference>
<feature type="transmembrane region" description="Helical" evidence="14">
    <location>
        <begin position="392"/>
        <end position="411"/>
    </location>
</feature>
<feature type="transmembrane region" description="Helical" evidence="14">
    <location>
        <begin position="143"/>
        <end position="159"/>
    </location>
</feature>
<dbReference type="RefSeq" id="WP_094410163.1">
    <property type="nucleotide sequence ID" value="NZ_BMJZ01000005.1"/>
</dbReference>
<dbReference type="PANTHER" id="PTHR13285:SF23">
    <property type="entry name" value="TEICHOIC ACID D-ALANYLTRANSFERASE"/>
    <property type="match status" value="1"/>
</dbReference>
<keyword evidence="10 13" id="KW-0472">Membrane</keyword>
<feature type="transmembrane region" description="Helical" evidence="14">
    <location>
        <begin position="431"/>
        <end position="455"/>
    </location>
</feature>
<dbReference type="InterPro" id="IPR004299">
    <property type="entry name" value="MBOAT_fam"/>
</dbReference>
<sequence length="457" mass="50792">MLFPSVPFLFYFLPIFLALYVLIPARNAVLLAGSILFYAWGDLANLWVLGLSMGFTYGVGLRVAGNRRWLAAGVTGQLLLLSTFKYGGFILATLAGLVPSAPLAADSAPSLPLGISFFTFHALSYLIDVYRGAAPPARRFSDLALYILLFPQLIAGPIVRFHSLHRQIARRWLTLGRFRVGAELLLIGLLQKLVLADTLAKPVDAIYGLDPTWLSTKLAWIAASLYTLQLYLDFSGYSHMAMGLALMLGFRFPRNFNYPLRATSVTDFWRRWHISLSRWFRDYLYLPLGGSRTGKTRTILNLAIVFLLCGLWHGAGWNFILWGAYNGAFLIVERLVPRLTSLPRPLGQMYTLLVTIIGLVLIRVGDLAEAMRVYTAMLGAAQPEFITSAERFLSASTLAAIGVAGLSLLPIARLRPHTSFAAPRWPWGRFILGVTALGWIGMILAQGSYSPFLYFRF</sequence>
<feature type="transmembrane region" description="Helical" evidence="14">
    <location>
        <begin position="6"/>
        <end position="23"/>
    </location>
</feature>
<evidence type="ECO:0000256" key="6">
    <source>
        <dbReference type="ARBA" id="ARBA00022679"/>
    </source>
</evidence>
<evidence type="ECO:0000256" key="2">
    <source>
        <dbReference type="ARBA" id="ARBA00005182"/>
    </source>
</evidence>
<feature type="transmembrane region" description="Helical" evidence="14">
    <location>
        <begin position="35"/>
        <end position="58"/>
    </location>
</feature>
<dbReference type="Proteomes" id="UP000216361">
    <property type="component" value="Unassembled WGS sequence"/>
</dbReference>
<evidence type="ECO:0000256" key="4">
    <source>
        <dbReference type="ARBA" id="ARBA00016084"/>
    </source>
</evidence>
<dbReference type="InterPro" id="IPR051085">
    <property type="entry name" value="MB_O-acyltransferase"/>
</dbReference>
<dbReference type="EMBL" id="NOXS01000034">
    <property type="protein sequence ID" value="OYQ17506.1"/>
    <property type="molecule type" value="Genomic_DNA"/>
</dbReference>
<gene>
    <name evidence="15" type="ORF">CHR90_16305</name>
</gene>
<dbReference type="PIRSF" id="PIRSF016636">
    <property type="entry name" value="AlgI_DltB"/>
    <property type="match status" value="1"/>
</dbReference>
<evidence type="ECO:0000256" key="5">
    <source>
        <dbReference type="ARBA" id="ARBA00022475"/>
    </source>
</evidence>
<organism evidence="15 16">
    <name type="scientific">Elstera cyanobacteriorum</name>
    <dbReference type="NCBI Taxonomy" id="2022747"/>
    <lineage>
        <taxon>Bacteria</taxon>
        <taxon>Pseudomonadati</taxon>
        <taxon>Pseudomonadota</taxon>
        <taxon>Alphaproteobacteria</taxon>
        <taxon>Rhodospirillales</taxon>
        <taxon>Rhodospirillaceae</taxon>
        <taxon>Elstera</taxon>
    </lineage>
</organism>
<dbReference type="GO" id="GO:0042121">
    <property type="term" value="P:alginic acid biosynthetic process"/>
    <property type="evidence" value="ECO:0007669"/>
    <property type="project" value="UniProtKB-KW"/>
</dbReference>
<evidence type="ECO:0000313" key="15">
    <source>
        <dbReference type="EMBL" id="OYQ17506.1"/>
    </source>
</evidence>
<dbReference type="GO" id="GO:0016746">
    <property type="term" value="F:acyltransferase activity"/>
    <property type="evidence" value="ECO:0007669"/>
    <property type="project" value="UniProtKB-KW"/>
</dbReference>
<keyword evidence="7 14" id="KW-0812">Transmembrane</keyword>
<evidence type="ECO:0000256" key="10">
    <source>
        <dbReference type="ARBA" id="ARBA00023136"/>
    </source>
</evidence>
<protein>
    <recommendedName>
        <fullName evidence="4">Probable alginate O-acetylase AlgI</fullName>
    </recommendedName>
    <alternativeName>
        <fullName evidence="12">Alginate biosynthesis protein AlgI</fullName>
    </alternativeName>
</protein>
<comment type="similarity">
    <text evidence="3 13">Belongs to the membrane-bound acyltransferase family.</text>
</comment>
<feature type="transmembrane region" description="Helical" evidence="14">
    <location>
        <begin position="78"/>
        <end position="98"/>
    </location>
</feature>
<dbReference type="AlphaFoldDB" id="A0A255XKJ6"/>
<evidence type="ECO:0000256" key="7">
    <source>
        <dbReference type="ARBA" id="ARBA00022692"/>
    </source>
</evidence>
<keyword evidence="8" id="KW-0016">Alginate biosynthesis</keyword>
<keyword evidence="16" id="KW-1185">Reference proteome</keyword>
<accession>A0A255XKJ6</accession>
<evidence type="ECO:0000313" key="16">
    <source>
        <dbReference type="Proteomes" id="UP000216361"/>
    </source>
</evidence>
<feature type="transmembrane region" description="Helical" evidence="14">
    <location>
        <begin position="110"/>
        <end position="127"/>
    </location>
</feature>
<feature type="transmembrane region" description="Helical" evidence="14">
    <location>
        <begin position="345"/>
        <end position="362"/>
    </location>
</feature>
<dbReference type="Pfam" id="PF03062">
    <property type="entry name" value="MBOAT"/>
    <property type="match status" value="1"/>
</dbReference>
<evidence type="ECO:0000256" key="12">
    <source>
        <dbReference type="ARBA" id="ARBA00031030"/>
    </source>
</evidence>
<comment type="pathway">
    <text evidence="2">Glycan biosynthesis; alginate biosynthesis.</text>
</comment>
<comment type="subcellular location">
    <subcellularLocation>
        <location evidence="1">Cell membrane</location>
        <topology evidence="1">Multi-pass membrane protein</topology>
    </subcellularLocation>
</comment>
<dbReference type="InterPro" id="IPR028362">
    <property type="entry name" value="AlgI"/>
</dbReference>
<evidence type="ECO:0000256" key="14">
    <source>
        <dbReference type="SAM" id="Phobius"/>
    </source>
</evidence>
<keyword evidence="11 13" id="KW-0012">Acyltransferase</keyword>
<evidence type="ECO:0000256" key="13">
    <source>
        <dbReference type="PIRNR" id="PIRNR016636"/>
    </source>
</evidence>
<evidence type="ECO:0000256" key="1">
    <source>
        <dbReference type="ARBA" id="ARBA00004651"/>
    </source>
</evidence>
<proteinExistence type="inferred from homology"/>
<keyword evidence="5 13" id="KW-1003">Cell membrane</keyword>
<dbReference type="OrthoDB" id="139172at2"/>
<name>A0A255XKJ6_9PROT</name>
<evidence type="ECO:0000256" key="9">
    <source>
        <dbReference type="ARBA" id="ARBA00022989"/>
    </source>
</evidence>
<dbReference type="PANTHER" id="PTHR13285">
    <property type="entry name" value="ACYLTRANSFERASE"/>
    <property type="match status" value="1"/>
</dbReference>
<comment type="caution">
    <text evidence="15">The sequence shown here is derived from an EMBL/GenBank/DDBJ whole genome shotgun (WGS) entry which is preliminary data.</text>
</comment>
<evidence type="ECO:0000256" key="3">
    <source>
        <dbReference type="ARBA" id="ARBA00010323"/>
    </source>
</evidence>
<keyword evidence="6 13" id="KW-0808">Transferase</keyword>
<keyword evidence="9 14" id="KW-1133">Transmembrane helix</keyword>
<dbReference type="InterPro" id="IPR024194">
    <property type="entry name" value="Ac/AlaTfrase_AlgI/DltB"/>
</dbReference>